<dbReference type="NCBIfam" id="TIGR00916">
    <property type="entry name" value="2A0604s01"/>
    <property type="match status" value="1"/>
</dbReference>
<dbReference type="Gene3D" id="1.20.1640.10">
    <property type="entry name" value="Multidrug efflux transporter AcrB transmembrane domain"/>
    <property type="match status" value="1"/>
</dbReference>
<comment type="subcellular location">
    <subcellularLocation>
        <location evidence="12">Cell inner membrane</location>
        <topology evidence="12">Multi-pass membrane protein</topology>
    </subcellularLocation>
    <subcellularLocation>
        <location evidence="1">Cell membrane</location>
        <topology evidence="1">Multi-pass membrane protein</topology>
    </subcellularLocation>
</comment>
<evidence type="ECO:0000313" key="15">
    <source>
        <dbReference type="Proteomes" id="UP000006875"/>
    </source>
</evidence>
<evidence type="ECO:0000256" key="10">
    <source>
        <dbReference type="ARBA" id="ARBA00060856"/>
    </source>
</evidence>
<evidence type="ECO:0000256" key="9">
    <source>
        <dbReference type="ARBA" id="ARBA00059018"/>
    </source>
</evidence>
<evidence type="ECO:0000256" key="2">
    <source>
        <dbReference type="ARBA" id="ARBA00022448"/>
    </source>
</evidence>
<dbReference type="RefSeq" id="WP_013386822.1">
    <property type="nucleotide sequence ID" value="NC_014632.1"/>
</dbReference>
<feature type="transmembrane region" description="Helical" evidence="12">
    <location>
        <begin position="12"/>
        <end position="29"/>
    </location>
</feature>
<dbReference type="GO" id="GO:0005886">
    <property type="term" value="C:plasma membrane"/>
    <property type="evidence" value="ECO:0007669"/>
    <property type="project" value="UniProtKB-SubCell"/>
</dbReference>
<dbReference type="EMBL" id="CP002281">
    <property type="protein sequence ID" value="ADO82152.1"/>
    <property type="molecule type" value="Genomic_DNA"/>
</dbReference>
<keyword evidence="6 12" id="KW-1133">Transmembrane helix</keyword>
<keyword evidence="7 12" id="KW-0811">Translocation</keyword>
<dbReference type="FunFam" id="1.20.1640.10:FF:000024">
    <property type="entry name" value="Multifunctional fusion protein"/>
    <property type="match status" value="1"/>
</dbReference>
<keyword evidence="15" id="KW-1185">Reference proteome</keyword>
<dbReference type="GO" id="GO:0065002">
    <property type="term" value="P:intracellular protein transmembrane transport"/>
    <property type="evidence" value="ECO:0007669"/>
    <property type="project" value="UniProtKB-UniRule"/>
</dbReference>
<dbReference type="AlphaFoldDB" id="E3HB03"/>
<dbReference type="eggNOG" id="COG0341">
    <property type="taxonomic scope" value="Bacteria"/>
</dbReference>
<comment type="similarity">
    <text evidence="12">Belongs to the SecD/SecF family. SecF subfamily.</text>
</comment>
<keyword evidence="5 12" id="KW-0653">Protein transport</keyword>
<dbReference type="HAMAP" id="MF_01464_B">
    <property type="entry name" value="SecF_B"/>
    <property type="match status" value="1"/>
</dbReference>
<dbReference type="PANTHER" id="PTHR30081">
    <property type="entry name" value="PROTEIN-EXPORT MEMBRANE PROTEIN SEC"/>
    <property type="match status" value="1"/>
</dbReference>
<evidence type="ECO:0000256" key="7">
    <source>
        <dbReference type="ARBA" id="ARBA00023010"/>
    </source>
</evidence>
<evidence type="ECO:0000256" key="12">
    <source>
        <dbReference type="HAMAP-Rule" id="MF_01464"/>
    </source>
</evidence>
<dbReference type="Pfam" id="PF07549">
    <property type="entry name" value="Sec_GG"/>
    <property type="match status" value="1"/>
</dbReference>
<dbReference type="Pfam" id="PF02355">
    <property type="entry name" value="SecD_SecF_C"/>
    <property type="match status" value="1"/>
</dbReference>
<dbReference type="SUPFAM" id="SSF82866">
    <property type="entry name" value="Multidrug efflux transporter AcrB transmembrane domain"/>
    <property type="match status" value="1"/>
</dbReference>
<protein>
    <recommendedName>
        <fullName evidence="12">Protein-export membrane protein SecF</fullName>
    </recommendedName>
</protein>
<dbReference type="Proteomes" id="UP000006875">
    <property type="component" value="Chromosome"/>
</dbReference>
<dbReference type="GO" id="GO:0015450">
    <property type="term" value="F:protein-transporting ATPase activity"/>
    <property type="evidence" value="ECO:0007669"/>
    <property type="project" value="InterPro"/>
</dbReference>
<dbReference type="OrthoDB" id="9805019at2"/>
<dbReference type="InterPro" id="IPR022813">
    <property type="entry name" value="SecD/SecF_arch_bac"/>
</dbReference>
<dbReference type="PRINTS" id="PR01755">
    <property type="entry name" value="SECFTRNLCASE"/>
</dbReference>
<dbReference type="InterPro" id="IPR022646">
    <property type="entry name" value="SecD/SecF_CS"/>
</dbReference>
<dbReference type="STRING" id="572544.Ilyop_0364"/>
<comment type="similarity">
    <text evidence="11">In the N-terminal section; belongs to the SecD/SecF family. SecD subfamily.</text>
</comment>
<keyword evidence="3 12" id="KW-1003">Cell membrane</keyword>
<evidence type="ECO:0000256" key="4">
    <source>
        <dbReference type="ARBA" id="ARBA00022692"/>
    </source>
</evidence>
<sequence>MKIDIINHTTKWLGVSAFVVIFAVVGLLFKGLNFGIDFSGGNLYQFKFEKNVTLGEVNSFFDEVSKDYPQLDGKSRKVQVSGENTVILRTSEMDENQKNDFLNTVENFGKYDLQKADKVGATIGEELKSSAFYALILGCILIVLYITIRFEFKFAMAAVIALFHDVIISVGGIALLGYEVNTPFIAAVLTILGYSINDTIVVFDRIRETLKRKKSPELGEAINISINQVMTRSINTSLTTFLAVIAILVFGGESLKTFITTLLIGVVAGTYSSIFVASPLVYLLEKNKDKEAILEK</sequence>
<keyword evidence="2 12" id="KW-0813">Transport</keyword>
<proteinExistence type="inferred from homology"/>
<feature type="transmembrane region" description="Helical" evidence="12">
    <location>
        <begin position="184"/>
        <end position="203"/>
    </location>
</feature>
<organism evidence="14 15">
    <name type="scientific">Ilyobacter polytropus (strain ATCC 51220 / DSM 2926 / LMG 16218 / CuHBu1)</name>
    <dbReference type="NCBI Taxonomy" id="572544"/>
    <lineage>
        <taxon>Bacteria</taxon>
        <taxon>Fusobacteriati</taxon>
        <taxon>Fusobacteriota</taxon>
        <taxon>Fusobacteriia</taxon>
        <taxon>Fusobacteriales</taxon>
        <taxon>Fusobacteriaceae</taxon>
        <taxon>Ilyobacter</taxon>
    </lineage>
</organism>
<evidence type="ECO:0000256" key="5">
    <source>
        <dbReference type="ARBA" id="ARBA00022927"/>
    </source>
</evidence>
<comment type="function">
    <text evidence="9 12">Part of the Sec protein translocase complex. Interacts with the SecYEG preprotein conducting channel. SecDF uses the proton motive force (PMF) to complete protein translocation after the ATP-dependent function of SecA.</text>
</comment>
<dbReference type="InterPro" id="IPR055344">
    <property type="entry name" value="SecD_SecF_C_bact"/>
</dbReference>
<comment type="similarity">
    <text evidence="10">In the C-terminal section; belongs to the SecD/SecF family. SecF subfamily.</text>
</comment>
<keyword evidence="4 12" id="KW-0812">Transmembrane</keyword>
<comment type="subunit">
    <text evidence="12">Forms a complex with SecD. Part of the essential Sec protein translocation apparatus which comprises SecA, SecYEG and auxiliary proteins SecDF. Other proteins may also be involved.</text>
</comment>
<dbReference type="HOGENOM" id="CLU_050012_0_0_0"/>
<keyword evidence="8 12" id="KW-0472">Membrane</keyword>
<accession>E3HB03</accession>
<dbReference type="GO" id="GO:0043952">
    <property type="term" value="P:protein transport by the Sec complex"/>
    <property type="evidence" value="ECO:0007669"/>
    <property type="project" value="UniProtKB-UniRule"/>
</dbReference>
<evidence type="ECO:0000256" key="11">
    <source>
        <dbReference type="ARBA" id="ARBA00061053"/>
    </source>
</evidence>
<evidence type="ECO:0000256" key="8">
    <source>
        <dbReference type="ARBA" id="ARBA00023136"/>
    </source>
</evidence>
<dbReference type="InterPro" id="IPR022645">
    <property type="entry name" value="SecD/SecF_bac"/>
</dbReference>
<evidence type="ECO:0000259" key="13">
    <source>
        <dbReference type="Pfam" id="PF02355"/>
    </source>
</evidence>
<feature type="transmembrane region" description="Helical" evidence="12">
    <location>
        <begin position="130"/>
        <end position="148"/>
    </location>
</feature>
<dbReference type="PANTHER" id="PTHR30081:SF8">
    <property type="entry name" value="PROTEIN TRANSLOCASE SUBUNIT SECF"/>
    <property type="match status" value="1"/>
</dbReference>
<dbReference type="InterPro" id="IPR048634">
    <property type="entry name" value="SecD_SecF_C"/>
</dbReference>
<keyword evidence="12" id="KW-0997">Cell inner membrane</keyword>
<feature type="transmembrane region" description="Helical" evidence="12">
    <location>
        <begin position="258"/>
        <end position="284"/>
    </location>
</feature>
<evidence type="ECO:0000313" key="14">
    <source>
        <dbReference type="EMBL" id="ADO82152.1"/>
    </source>
</evidence>
<dbReference type="InterPro" id="IPR005665">
    <property type="entry name" value="SecF_bac"/>
</dbReference>
<evidence type="ECO:0000256" key="3">
    <source>
        <dbReference type="ARBA" id="ARBA00022475"/>
    </source>
</evidence>
<feature type="transmembrane region" description="Helical" evidence="12">
    <location>
        <begin position="234"/>
        <end position="252"/>
    </location>
</feature>
<dbReference type="KEGG" id="ipo:Ilyop_0364"/>
<name>E3HB03_ILYPC</name>
<feature type="transmembrane region" description="Helical" evidence="12">
    <location>
        <begin position="155"/>
        <end position="178"/>
    </location>
</feature>
<reference evidence="14 15" key="1">
    <citation type="journal article" date="2010" name="Stand. Genomic Sci.">
        <title>Complete genome sequence of Ilyobacter polytropus type strain (CuHbu1).</title>
        <authorList>
            <person name="Sikorski J."/>
            <person name="Chertkov O."/>
            <person name="Lapidus A."/>
            <person name="Nolan M."/>
            <person name="Lucas S."/>
            <person name="Del Rio T.G."/>
            <person name="Tice H."/>
            <person name="Cheng J.F."/>
            <person name="Tapia R."/>
            <person name="Han C."/>
            <person name="Goodwin L."/>
            <person name="Pitluck S."/>
            <person name="Liolios K."/>
            <person name="Ivanova N."/>
            <person name="Mavromatis K."/>
            <person name="Mikhailova N."/>
            <person name="Pati A."/>
            <person name="Chen A."/>
            <person name="Palaniappan K."/>
            <person name="Land M."/>
            <person name="Hauser L."/>
            <person name="Chang Y.J."/>
            <person name="Jeffries C.D."/>
            <person name="Brambilla E."/>
            <person name="Yasawong M."/>
            <person name="Rohde M."/>
            <person name="Pukall R."/>
            <person name="Spring S."/>
            <person name="Goker M."/>
            <person name="Woyke T."/>
            <person name="Bristow J."/>
            <person name="Eisen J.A."/>
            <person name="Markowitz V."/>
            <person name="Hugenholtz P."/>
            <person name="Kyrpides N.C."/>
            <person name="Klenk H.P."/>
        </authorList>
    </citation>
    <scope>NUCLEOTIDE SEQUENCE [LARGE SCALE GENOMIC DNA]</scope>
    <source>
        <strain evidence="15">ATCC 51220 / DSM 2926 / LMG 16218 / CuHBu1</strain>
    </source>
</reference>
<dbReference type="NCBIfam" id="TIGR00966">
    <property type="entry name" value="transloc_SecF"/>
    <property type="match status" value="1"/>
</dbReference>
<dbReference type="GO" id="GO:0006605">
    <property type="term" value="P:protein targeting"/>
    <property type="evidence" value="ECO:0007669"/>
    <property type="project" value="UniProtKB-UniRule"/>
</dbReference>
<gene>
    <name evidence="12" type="primary">secF</name>
    <name evidence="14" type="ordered locus">Ilyop_0364</name>
</gene>
<evidence type="ECO:0000256" key="6">
    <source>
        <dbReference type="ARBA" id="ARBA00022989"/>
    </source>
</evidence>
<feature type="domain" description="Protein export membrane protein SecD/SecF C-terminal" evidence="13">
    <location>
        <begin position="107"/>
        <end position="286"/>
    </location>
</feature>
<evidence type="ECO:0000256" key="1">
    <source>
        <dbReference type="ARBA" id="ARBA00004651"/>
    </source>
</evidence>